<dbReference type="SMART" id="SM00895">
    <property type="entry name" value="FCD"/>
    <property type="match status" value="1"/>
</dbReference>
<evidence type="ECO:0000313" key="7">
    <source>
        <dbReference type="Proteomes" id="UP001595711"/>
    </source>
</evidence>
<evidence type="ECO:0000256" key="3">
    <source>
        <dbReference type="ARBA" id="ARBA00023163"/>
    </source>
</evidence>
<dbReference type="InterPro" id="IPR008920">
    <property type="entry name" value="TF_FadR/GntR_C"/>
</dbReference>
<dbReference type="PROSITE" id="PS50949">
    <property type="entry name" value="HTH_GNTR"/>
    <property type="match status" value="1"/>
</dbReference>
<dbReference type="InterPro" id="IPR000524">
    <property type="entry name" value="Tscrpt_reg_HTH_GntR"/>
</dbReference>
<sequence length="246" mass="25979">MQRLALHPDLAQQAYDAILDAICGGQLAPGSRIIQEDLAARLAVSRQPVIQALLLLRKQGFLRENGRRGLIVAPLEAADVRRVYAVRGVLDGLAARCAAETNAARAATEGPALIAAGRQAAAGSDVAAMIAADMAFHRFLYDLAGNPLIEESAGLHWQHIRRAMGGVLRRGDRPAQVWDEHAAILAAVASGDGAAAEALSRLHAEHAAADLAAHLEAAAEQPAVTDKKTTGGNRHETDRATDRRIS</sequence>
<dbReference type="Pfam" id="PF00392">
    <property type="entry name" value="GntR"/>
    <property type="match status" value="1"/>
</dbReference>
<comment type="caution">
    <text evidence="6">The sequence shown here is derived from an EMBL/GenBank/DDBJ whole genome shotgun (WGS) entry which is preliminary data.</text>
</comment>
<organism evidence="6 7">
    <name type="scientific">Ferrovibrio xuzhouensis</name>
    <dbReference type="NCBI Taxonomy" id="1576914"/>
    <lineage>
        <taxon>Bacteria</taxon>
        <taxon>Pseudomonadati</taxon>
        <taxon>Pseudomonadota</taxon>
        <taxon>Alphaproteobacteria</taxon>
        <taxon>Rhodospirillales</taxon>
        <taxon>Rhodospirillaceae</taxon>
        <taxon>Ferrovibrio</taxon>
    </lineage>
</organism>
<dbReference type="RefSeq" id="WP_379723018.1">
    <property type="nucleotide sequence ID" value="NZ_JBHRYJ010000001.1"/>
</dbReference>
<dbReference type="Proteomes" id="UP001595711">
    <property type="component" value="Unassembled WGS sequence"/>
</dbReference>
<feature type="compositionally biased region" description="Basic and acidic residues" evidence="4">
    <location>
        <begin position="225"/>
        <end position="246"/>
    </location>
</feature>
<gene>
    <name evidence="6" type="ORF">ACFOOQ_06065</name>
</gene>
<evidence type="ECO:0000313" key="6">
    <source>
        <dbReference type="EMBL" id="MFC3675097.1"/>
    </source>
</evidence>
<name>A0ABV7VDS9_9PROT</name>
<keyword evidence="3" id="KW-0804">Transcription</keyword>
<dbReference type="Gene3D" id="1.20.120.530">
    <property type="entry name" value="GntR ligand-binding domain-like"/>
    <property type="match status" value="1"/>
</dbReference>
<feature type="domain" description="HTH gntR-type" evidence="5">
    <location>
        <begin position="8"/>
        <end position="75"/>
    </location>
</feature>
<feature type="region of interest" description="Disordered" evidence="4">
    <location>
        <begin position="221"/>
        <end position="246"/>
    </location>
</feature>
<accession>A0ABV7VDS9</accession>
<dbReference type="SMART" id="SM00345">
    <property type="entry name" value="HTH_GNTR"/>
    <property type="match status" value="1"/>
</dbReference>
<protein>
    <submittedName>
        <fullName evidence="6">GntR family transcriptional regulator</fullName>
    </submittedName>
</protein>
<dbReference type="InterPro" id="IPR036390">
    <property type="entry name" value="WH_DNA-bd_sf"/>
</dbReference>
<keyword evidence="1" id="KW-0805">Transcription regulation</keyword>
<dbReference type="Gene3D" id="1.10.10.10">
    <property type="entry name" value="Winged helix-like DNA-binding domain superfamily/Winged helix DNA-binding domain"/>
    <property type="match status" value="1"/>
</dbReference>
<dbReference type="Pfam" id="PF07729">
    <property type="entry name" value="FCD"/>
    <property type="match status" value="1"/>
</dbReference>
<proteinExistence type="predicted"/>
<evidence type="ECO:0000259" key="5">
    <source>
        <dbReference type="PROSITE" id="PS50949"/>
    </source>
</evidence>
<keyword evidence="7" id="KW-1185">Reference proteome</keyword>
<evidence type="ECO:0000256" key="1">
    <source>
        <dbReference type="ARBA" id="ARBA00023015"/>
    </source>
</evidence>
<dbReference type="EMBL" id="JBHRYJ010000001">
    <property type="protein sequence ID" value="MFC3675097.1"/>
    <property type="molecule type" value="Genomic_DNA"/>
</dbReference>
<keyword evidence="2" id="KW-0238">DNA-binding</keyword>
<reference evidence="7" key="1">
    <citation type="journal article" date="2019" name="Int. J. Syst. Evol. Microbiol.">
        <title>The Global Catalogue of Microorganisms (GCM) 10K type strain sequencing project: providing services to taxonomists for standard genome sequencing and annotation.</title>
        <authorList>
            <consortium name="The Broad Institute Genomics Platform"/>
            <consortium name="The Broad Institute Genome Sequencing Center for Infectious Disease"/>
            <person name="Wu L."/>
            <person name="Ma J."/>
        </authorList>
    </citation>
    <scope>NUCLEOTIDE SEQUENCE [LARGE SCALE GENOMIC DNA]</scope>
    <source>
        <strain evidence="7">KCTC 42182</strain>
    </source>
</reference>
<dbReference type="SUPFAM" id="SSF48008">
    <property type="entry name" value="GntR ligand-binding domain-like"/>
    <property type="match status" value="1"/>
</dbReference>
<dbReference type="InterPro" id="IPR011711">
    <property type="entry name" value="GntR_C"/>
</dbReference>
<dbReference type="SUPFAM" id="SSF46785">
    <property type="entry name" value="Winged helix' DNA-binding domain"/>
    <property type="match status" value="1"/>
</dbReference>
<dbReference type="InterPro" id="IPR036388">
    <property type="entry name" value="WH-like_DNA-bd_sf"/>
</dbReference>
<dbReference type="PANTHER" id="PTHR43537">
    <property type="entry name" value="TRANSCRIPTIONAL REGULATOR, GNTR FAMILY"/>
    <property type="match status" value="1"/>
</dbReference>
<evidence type="ECO:0000256" key="2">
    <source>
        <dbReference type="ARBA" id="ARBA00023125"/>
    </source>
</evidence>
<dbReference type="PANTHER" id="PTHR43537:SF45">
    <property type="entry name" value="GNTR FAMILY REGULATORY PROTEIN"/>
    <property type="match status" value="1"/>
</dbReference>
<evidence type="ECO:0000256" key="4">
    <source>
        <dbReference type="SAM" id="MobiDB-lite"/>
    </source>
</evidence>